<evidence type="ECO:0000256" key="1">
    <source>
        <dbReference type="SAM" id="SignalP"/>
    </source>
</evidence>
<dbReference type="InParanoid" id="C5KYA1"/>
<dbReference type="AlphaFoldDB" id="C5KYA1"/>
<evidence type="ECO:0000313" key="3">
    <source>
        <dbReference type="EMBL" id="EER10478.1"/>
    </source>
</evidence>
<dbReference type="InterPro" id="IPR033121">
    <property type="entry name" value="PEPTIDASE_A1"/>
</dbReference>
<dbReference type="Pfam" id="PF00026">
    <property type="entry name" value="Asp"/>
    <property type="match status" value="1"/>
</dbReference>
<protein>
    <recommendedName>
        <fullName evidence="2">Peptidase A1 domain-containing protein</fullName>
    </recommendedName>
</protein>
<feature type="chain" id="PRO_5002952174" description="Peptidase A1 domain-containing protein" evidence="1">
    <location>
        <begin position="18"/>
        <end position="354"/>
    </location>
</feature>
<dbReference type="EMBL" id="GG677382">
    <property type="protein sequence ID" value="EER10478.1"/>
    <property type="molecule type" value="Genomic_DNA"/>
</dbReference>
<organism evidence="4">
    <name type="scientific">Perkinsus marinus (strain ATCC 50983 / TXsc)</name>
    <dbReference type="NCBI Taxonomy" id="423536"/>
    <lineage>
        <taxon>Eukaryota</taxon>
        <taxon>Sar</taxon>
        <taxon>Alveolata</taxon>
        <taxon>Perkinsozoa</taxon>
        <taxon>Perkinsea</taxon>
        <taxon>Perkinsida</taxon>
        <taxon>Perkinsidae</taxon>
        <taxon>Perkinsus</taxon>
    </lineage>
</organism>
<dbReference type="OMA" id="QKAPWAS"/>
<proteinExistence type="predicted"/>
<dbReference type="Gene3D" id="2.40.70.10">
    <property type="entry name" value="Acid Proteases"/>
    <property type="match status" value="2"/>
</dbReference>
<feature type="domain" description="Peptidase A1" evidence="2">
    <location>
        <begin position="142"/>
        <end position="341"/>
    </location>
</feature>
<reference evidence="3 4" key="1">
    <citation type="submission" date="2008-07" db="EMBL/GenBank/DDBJ databases">
        <authorList>
            <person name="El-Sayed N."/>
            <person name="Caler E."/>
            <person name="Inman J."/>
            <person name="Amedeo P."/>
            <person name="Hass B."/>
            <person name="Wortman J."/>
        </authorList>
    </citation>
    <scope>NUCLEOTIDE SEQUENCE [LARGE SCALE GENOMIC DNA]</scope>
    <source>
        <strain evidence="4">ATCC 50983 / TXsc</strain>
    </source>
</reference>
<feature type="signal peptide" evidence="1">
    <location>
        <begin position="1"/>
        <end position="17"/>
    </location>
</feature>
<accession>C5KYA1</accession>
<keyword evidence="1" id="KW-0732">Signal</keyword>
<gene>
    <name evidence="3" type="ORF">Pmar_PMAR005812</name>
</gene>
<dbReference type="InterPro" id="IPR021109">
    <property type="entry name" value="Peptidase_aspartic_dom_sf"/>
</dbReference>
<dbReference type="Proteomes" id="UP000007800">
    <property type="component" value="Unassembled WGS sequence"/>
</dbReference>
<dbReference type="RefSeq" id="XP_002778683.1">
    <property type="nucleotide sequence ID" value="XM_002778637.1"/>
</dbReference>
<evidence type="ECO:0000313" key="4">
    <source>
        <dbReference type="Proteomes" id="UP000007800"/>
    </source>
</evidence>
<sequence length="354" mass="39053">MIPTALTLLGIIYFSIASQEQKVYIKPISVAQPGLGSQWNQLLVAFYPNGQEVNLAVDTGSTRTFLVWRAQYERVKPGGCHNLIYHCFGCSPKPCEPGPLSTYKFYDGREVTMFSHLAHIDNVGNVPFGLVTSPEKTPWASLGLSLHRVVSHRYPLFIDVLLTAGIVTKREYTIYLNTTGFGRLIFGGDYPMRQDGPLRYVSTWLSGLGPPALDMMSFLVGDDCVDEVPIDTAAFLATGLGYIQIADFLKQPVLKLLENAGLKHVAIREESGVFKVDCEDIEYLPSITFFLKGLNGRKTPLVISPNSLRTKLVDGQCALALTFGELWYLGLPAVIGKYFTVNETHIGFTKATCA</sequence>
<dbReference type="SUPFAM" id="SSF50630">
    <property type="entry name" value="Acid proteases"/>
    <property type="match status" value="1"/>
</dbReference>
<keyword evidence="4" id="KW-1185">Reference proteome</keyword>
<evidence type="ECO:0000259" key="2">
    <source>
        <dbReference type="Pfam" id="PF00026"/>
    </source>
</evidence>
<dbReference type="GeneID" id="9038436"/>
<dbReference type="OrthoDB" id="771136at2759"/>
<name>C5KYA1_PERM5</name>